<evidence type="ECO:0000256" key="5">
    <source>
        <dbReference type="ARBA" id="ARBA00022827"/>
    </source>
</evidence>
<comment type="pathway">
    <text evidence="2">Cofactor biosynthesis; ubiquinone biosynthesis.</text>
</comment>
<comment type="subunit">
    <text evidence="8">Component of the Ubi complex metabolon, which regroups five ubiquinone biosynthesis proteins (UbiE, UbiF, UbiG, UbiH and UbiI) and two accessory factors (UbiK and the lipid-binding protein UbiJ).</text>
</comment>
<gene>
    <name evidence="10" type="ORF">KY46_19470</name>
</gene>
<dbReference type="STRING" id="265726.KY46_19470"/>
<dbReference type="Pfam" id="PF01494">
    <property type="entry name" value="FAD_binding_3"/>
    <property type="match status" value="1"/>
</dbReference>
<dbReference type="RefSeq" id="WP_046222264.1">
    <property type="nucleotide sequence ID" value="NZ_JWYV01000023.1"/>
</dbReference>
<dbReference type="FunFam" id="3.50.50.60:FF:000021">
    <property type="entry name" value="Ubiquinone biosynthesis monooxygenase COQ6"/>
    <property type="match status" value="1"/>
</dbReference>
<dbReference type="OrthoDB" id="9769565at2"/>
<organism evidence="10 11">
    <name type="scientific">Photobacterium halotolerans</name>
    <dbReference type="NCBI Taxonomy" id="265726"/>
    <lineage>
        <taxon>Bacteria</taxon>
        <taxon>Pseudomonadati</taxon>
        <taxon>Pseudomonadota</taxon>
        <taxon>Gammaproteobacteria</taxon>
        <taxon>Vibrionales</taxon>
        <taxon>Vibrionaceae</taxon>
        <taxon>Photobacterium</taxon>
    </lineage>
</organism>
<comment type="similarity">
    <text evidence="3">Belongs to the UbiH/COQ6 family.</text>
</comment>
<feature type="domain" description="FAD-binding" evidence="9">
    <location>
        <begin position="4"/>
        <end position="341"/>
    </location>
</feature>
<dbReference type="NCBIfam" id="TIGR01988">
    <property type="entry name" value="Ubi-OHases"/>
    <property type="match status" value="1"/>
</dbReference>
<dbReference type="Gene3D" id="3.50.50.60">
    <property type="entry name" value="FAD/NAD(P)-binding domain"/>
    <property type="match status" value="2"/>
</dbReference>
<dbReference type="NCBIfam" id="NF004356">
    <property type="entry name" value="PRK05732.1"/>
    <property type="match status" value="1"/>
</dbReference>
<sequence>MKQYDVVIAGGAMTGASLALALDTLSQGHLRIAVVEAVSPEQTGHPGYDARSIAMSLGSVRLMEQLGLWSSLAGEATAISCIHVSDRGHLGLARMSASEYGLGALGYVIELAQAGAVFHEQLLQRAAIDLFCPSRIDSLHRDQAMVSLQLSTGESLQASLLVAADGGVSGCCAQLGIGHQSLDFEQVAVIANVSTALSHQGEAFERFTPDGPVALLPMSQGRSSLVWCISPEQQQEVMAWNDETFLAKLQAIFGWRMGKMEKTGQRFIYPLSLRQAERRVSHRFAVIGNAAQTLHPIAGQGFNLGLRDVVTLAEEVVAGYQAGEDPGSMAILSRFRQRREPDQAATVAMTTGLVKLFANEYWPLVAGRNAGLMAMSMMDTIKAPLMKRAMGQVDR</sequence>
<dbReference type="Proteomes" id="UP000033633">
    <property type="component" value="Unassembled WGS sequence"/>
</dbReference>
<dbReference type="PANTHER" id="PTHR43876:SF8">
    <property type="entry name" value="2-OCTAPRENYL-6-METHOXYPHENOL HYDROXYLASE"/>
    <property type="match status" value="1"/>
</dbReference>
<evidence type="ECO:0000256" key="6">
    <source>
        <dbReference type="ARBA" id="ARBA00023002"/>
    </source>
</evidence>
<keyword evidence="4" id="KW-0285">Flavoprotein</keyword>
<keyword evidence="5" id="KW-0274">FAD</keyword>
<keyword evidence="7" id="KW-0503">Monooxygenase</keyword>
<dbReference type="InterPro" id="IPR018168">
    <property type="entry name" value="Ubi_Hdrlase_CS"/>
</dbReference>
<name>A0A0F5V7Q7_9GAMM</name>
<evidence type="ECO:0000259" key="9">
    <source>
        <dbReference type="Pfam" id="PF01494"/>
    </source>
</evidence>
<evidence type="ECO:0000256" key="7">
    <source>
        <dbReference type="ARBA" id="ARBA00023033"/>
    </source>
</evidence>
<dbReference type="EMBL" id="JWYV01000023">
    <property type="protein sequence ID" value="KKC98220.1"/>
    <property type="molecule type" value="Genomic_DNA"/>
</dbReference>
<dbReference type="UniPathway" id="UPA00232"/>
<evidence type="ECO:0000256" key="3">
    <source>
        <dbReference type="ARBA" id="ARBA00005349"/>
    </source>
</evidence>
<reference evidence="10 11" key="1">
    <citation type="submission" date="2014-12" db="EMBL/GenBank/DDBJ databases">
        <title>Mercury Reductase activity and rhizosphere competence traits in the genome of root associated Photobacterium halotolerans MELD1.</title>
        <authorList>
            <person name="Mathew D.C."/>
            <person name="Huang C.-C."/>
        </authorList>
    </citation>
    <scope>NUCLEOTIDE SEQUENCE [LARGE SCALE GENOMIC DNA]</scope>
    <source>
        <strain evidence="10 11">MELD1</strain>
    </source>
</reference>
<evidence type="ECO:0000256" key="2">
    <source>
        <dbReference type="ARBA" id="ARBA00004749"/>
    </source>
</evidence>
<dbReference type="InterPro" id="IPR010971">
    <property type="entry name" value="UbiH/COQ6"/>
</dbReference>
<dbReference type="PROSITE" id="PS01304">
    <property type="entry name" value="UBIH"/>
    <property type="match status" value="1"/>
</dbReference>
<dbReference type="InterPro" id="IPR036188">
    <property type="entry name" value="FAD/NAD-bd_sf"/>
</dbReference>
<evidence type="ECO:0000313" key="11">
    <source>
        <dbReference type="Proteomes" id="UP000033633"/>
    </source>
</evidence>
<proteinExistence type="inferred from homology"/>
<dbReference type="SUPFAM" id="SSF51905">
    <property type="entry name" value="FAD/NAD(P)-binding domain"/>
    <property type="match status" value="1"/>
</dbReference>
<dbReference type="GO" id="GO:0110142">
    <property type="term" value="C:ubiquinone biosynthesis complex"/>
    <property type="evidence" value="ECO:0007669"/>
    <property type="project" value="UniProtKB-ARBA"/>
</dbReference>
<dbReference type="GO" id="GO:0071949">
    <property type="term" value="F:FAD binding"/>
    <property type="evidence" value="ECO:0007669"/>
    <property type="project" value="InterPro"/>
</dbReference>
<evidence type="ECO:0000256" key="8">
    <source>
        <dbReference type="ARBA" id="ARBA00065734"/>
    </source>
</evidence>
<keyword evidence="6" id="KW-0560">Oxidoreductase</keyword>
<comment type="cofactor">
    <cofactor evidence="1">
        <name>FAD</name>
        <dbReference type="ChEBI" id="CHEBI:57692"/>
    </cofactor>
</comment>
<accession>A0A0F5V7Q7</accession>
<protein>
    <submittedName>
        <fullName evidence="10">2-octaprenyl-6-methoxyphenyl hydroxylase</fullName>
    </submittedName>
</protein>
<dbReference type="InterPro" id="IPR011295">
    <property type="entry name" value="UbiH"/>
</dbReference>
<keyword evidence="11" id="KW-1185">Reference proteome</keyword>
<evidence type="ECO:0000313" key="10">
    <source>
        <dbReference type="EMBL" id="KKC98220.1"/>
    </source>
</evidence>
<evidence type="ECO:0000256" key="4">
    <source>
        <dbReference type="ARBA" id="ARBA00022630"/>
    </source>
</evidence>
<dbReference type="PATRIC" id="fig|265726.11.peg.2695"/>
<dbReference type="PANTHER" id="PTHR43876">
    <property type="entry name" value="UBIQUINONE BIOSYNTHESIS MONOOXYGENASE COQ6, MITOCHONDRIAL"/>
    <property type="match status" value="1"/>
</dbReference>
<dbReference type="NCBIfam" id="TIGR01984">
    <property type="entry name" value="UbiH"/>
    <property type="match status" value="1"/>
</dbReference>
<evidence type="ECO:0000256" key="1">
    <source>
        <dbReference type="ARBA" id="ARBA00001974"/>
    </source>
</evidence>
<dbReference type="InterPro" id="IPR051205">
    <property type="entry name" value="UbiH/COQ6_monooxygenase"/>
</dbReference>
<dbReference type="GO" id="GO:0006744">
    <property type="term" value="P:ubiquinone biosynthetic process"/>
    <property type="evidence" value="ECO:0007669"/>
    <property type="project" value="UniProtKB-UniPathway"/>
</dbReference>
<dbReference type="AlphaFoldDB" id="A0A0F5V7Q7"/>
<dbReference type="PRINTS" id="PR00420">
    <property type="entry name" value="RNGMNOXGNASE"/>
</dbReference>
<dbReference type="GO" id="GO:0008681">
    <property type="term" value="F:2-octaprenyl-6-methoxyphenol hydroxylase activity"/>
    <property type="evidence" value="ECO:0007669"/>
    <property type="project" value="InterPro"/>
</dbReference>
<dbReference type="InterPro" id="IPR002938">
    <property type="entry name" value="FAD-bd"/>
</dbReference>
<comment type="caution">
    <text evidence="10">The sequence shown here is derived from an EMBL/GenBank/DDBJ whole genome shotgun (WGS) entry which is preliminary data.</text>
</comment>